<gene>
    <name evidence="1" type="ORF">BA724_14115</name>
</gene>
<comment type="caution">
    <text evidence="1">The sequence shown here is derived from an EMBL/GenBank/DDBJ whole genome shotgun (WGS) entry which is preliminary data.</text>
</comment>
<reference evidence="1 2" key="1">
    <citation type="submission" date="2016-06" db="EMBL/GenBank/DDBJ databases">
        <title>Domibacillus iocasae genome sequencing.</title>
        <authorList>
            <person name="Verma A."/>
            <person name="Pal Y."/>
            <person name="Ojha A.K."/>
            <person name="Krishnamurthi S."/>
        </authorList>
    </citation>
    <scope>NUCLEOTIDE SEQUENCE [LARGE SCALE GENOMIC DNA]</scope>
    <source>
        <strain evidence="1 2">DSM 29979</strain>
    </source>
</reference>
<sequence length="92" mass="10017">MYKESGANKGCCGTYGKDKVPEEVSILCIGSDLTAGGLHGQLVDDYHITDAINYLDPLPEAHVLNDTRRTAGIIMEGLVFPKNNYELAYQLA</sequence>
<accession>A0A1E7DTH1</accession>
<dbReference type="AlphaFoldDB" id="A0A1E7DTH1"/>
<proteinExistence type="predicted"/>
<name>A0A1E7DTH1_9BACI</name>
<dbReference type="EMBL" id="MAMP01000002">
    <property type="protein sequence ID" value="OES46370.1"/>
    <property type="molecule type" value="Genomic_DNA"/>
</dbReference>
<protein>
    <submittedName>
        <fullName evidence="1">Uncharacterized protein</fullName>
    </submittedName>
</protein>
<organism evidence="1 2">
    <name type="scientific">Domibacillus iocasae</name>
    <dbReference type="NCBI Taxonomy" id="1714016"/>
    <lineage>
        <taxon>Bacteria</taxon>
        <taxon>Bacillati</taxon>
        <taxon>Bacillota</taxon>
        <taxon>Bacilli</taxon>
        <taxon>Bacillales</taxon>
        <taxon>Bacillaceae</taxon>
        <taxon>Domibacillus</taxon>
    </lineage>
</organism>
<keyword evidence="2" id="KW-1185">Reference proteome</keyword>
<evidence type="ECO:0000313" key="1">
    <source>
        <dbReference type="EMBL" id="OES46370.1"/>
    </source>
</evidence>
<dbReference type="Proteomes" id="UP000095658">
    <property type="component" value="Unassembled WGS sequence"/>
</dbReference>
<dbReference type="RefSeq" id="WP_069936908.1">
    <property type="nucleotide sequence ID" value="NZ_MAMP01000002.1"/>
</dbReference>
<evidence type="ECO:0000313" key="2">
    <source>
        <dbReference type="Proteomes" id="UP000095658"/>
    </source>
</evidence>